<evidence type="ECO:0000313" key="2">
    <source>
        <dbReference type="EMBL" id="GGB43049.1"/>
    </source>
</evidence>
<dbReference type="Gene3D" id="3.40.50.1820">
    <property type="entry name" value="alpha/beta hydrolase"/>
    <property type="match status" value="1"/>
</dbReference>
<dbReference type="SUPFAM" id="SSF53474">
    <property type="entry name" value="alpha/beta-Hydrolases"/>
    <property type="match status" value="1"/>
</dbReference>
<sequence length="132" mass="14182">MVGHSAGASIALALANRLGDTVQSLLLVDPSGDMRQEAPDEAKRTDAFLAALRSEEYGDTVQSYWRGALRDAKPATAALDLIDRIISGEIRSCSRCGRRHSQSGGGRSRDAGAWRAPMSGRGRRGRDRIDEG</sequence>
<evidence type="ECO:0000256" key="1">
    <source>
        <dbReference type="SAM" id="MobiDB-lite"/>
    </source>
</evidence>
<dbReference type="AlphaFoldDB" id="A0A916TFJ8"/>
<proteinExistence type="predicted"/>
<protein>
    <submittedName>
        <fullName evidence="2">Uncharacterized protein</fullName>
    </submittedName>
</protein>
<feature type="region of interest" description="Disordered" evidence="1">
    <location>
        <begin position="94"/>
        <end position="132"/>
    </location>
</feature>
<dbReference type="EMBL" id="BMIH01000007">
    <property type="protein sequence ID" value="GGB43049.1"/>
    <property type="molecule type" value="Genomic_DNA"/>
</dbReference>
<gene>
    <name evidence="2" type="ORF">GCM10011380_35670</name>
</gene>
<accession>A0A916TFJ8</accession>
<comment type="caution">
    <text evidence="2">The sequence shown here is derived from an EMBL/GenBank/DDBJ whole genome shotgun (WGS) entry which is preliminary data.</text>
</comment>
<reference evidence="2" key="2">
    <citation type="submission" date="2020-09" db="EMBL/GenBank/DDBJ databases">
        <authorList>
            <person name="Sun Q."/>
            <person name="Zhou Y."/>
        </authorList>
    </citation>
    <scope>NUCLEOTIDE SEQUENCE</scope>
    <source>
        <strain evidence="2">CGMCC 1.15330</strain>
    </source>
</reference>
<evidence type="ECO:0000313" key="3">
    <source>
        <dbReference type="Proteomes" id="UP000623067"/>
    </source>
</evidence>
<keyword evidence="3" id="KW-1185">Reference proteome</keyword>
<reference evidence="2" key="1">
    <citation type="journal article" date="2014" name="Int. J. Syst. Evol. Microbiol.">
        <title>Complete genome sequence of Corynebacterium casei LMG S-19264T (=DSM 44701T), isolated from a smear-ripened cheese.</title>
        <authorList>
            <consortium name="US DOE Joint Genome Institute (JGI-PGF)"/>
            <person name="Walter F."/>
            <person name="Albersmeier A."/>
            <person name="Kalinowski J."/>
            <person name="Ruckert C."/>
        </authorList>
    </citation>
    <scope>NUCLEOTIDE SEQUENCE</scope>
    <source>
        <strain evidence="2">CGMCC 1.15330</strain>
    </source>
</reference>
<organism evidence="2 3">
    <name type="scientific">Sphingomonas metalli</name>
    <dbReference type="NCBI Taxonomy" id="1779358"/>
    <lineage>
        <taxon>Bacteria</taxon>
        <taxon>Pseudomonadati</taxon>
        <taxon>Pseudomonadota</taxon>
        <taxon>Alphaproteobacteria</taxon>
        <taxon>Sphingomonadales</taxon>
        <taxon>Sphingomonadaceae</taxon>
        <taxon>Sphingomonas</taxon>
    </lineage>
</organism>
<dbReference type="InterPro" id="IPR029058">
    <property type="entry name" value="AB_hydrolase_fold"/>
</dbReference>
<dbReference type="Proteomes" id="UP000623067">
    <property type="component" value="Unassembled WGS sequence"/>
</dbReference>
<name>A0A916TFJ8_9SPHN</name>